<dbReference type="SUPFAM" id="SSF82171">
    <property type="entry name" value="DPP6 N-terminal domain-like"/>
    <property type="match status" value="1"/>
</dbReference>
<dbReference type="FunFam" id="3.40.50.300:FF:000027">
    <property type="entry name" value="26S protease regulatory subunit 7"/>
    <property type="match status" value="1"/>
</dbReference>
<keyword evidence="19 27" id="KW-0472">Membrane</keyword>
<dbReference type="NCBIfam" id="TIGR01816">
    <property type="entry name" value="sdhA_forward"/>
    <property type="match status" value="1"/>
</dbReference>
<dbReference type="GO" id="GO:0050660">
    <property type="term" value="F:flavin adenine dinucleotide binding"/>
    <property type="evidence" value="ECO:0007669"/>
    <property type="project" value="InterPro"/>
</dbReference>
<keyword evidence="11" id="KW-0999">Mitochondrion inner membrane</keyword>
<dbReference type="FunFam" id="3.50.50.60:FF:000482">
    <property type="entry name" value="Succinate dehydrogenase complex, subunit A, flavoprotein (Fp)"/>
    <property type="match status" value="1"/>
</dbReference>
<dbReference type="InterPro" id="IPR003959">
    <property type="entry name" value="ATPase_AAA_core"/>
</dbReference>
<keyword evidence="8 27" id="KW-0816">Tricarboxylic acid cycle</keyword>
<organism evidence="30 31">
    <name type="scientific">Trichophyton rubrum</name>
    <name type="common">Athlete's foot fungus</name>
    <name type="synonym">Epidermophyton rubrum</name>
    <dbReference type="NCBI Taxonomy" id="5551"/>
    <lineage>
        <taxon>Eukaryota</taxon>
        <taxon>Fungi</taxon>
        <taxon>Dikarya</taxon>
        <taxon>Ascomycota</taxon>
        <taxon>Pezizomycotina</taxon>
        <taxon>Eurotiomycetes</taxon>
        <taxon>Eurotiomycetidae</taxon>
        <taxon>Onygenales</taxon>
        <taxon>Arthrodermataceae</taxon>
        <taxon>Trichophyton</taxon>
    </lineage>
</organism>
<dbReference type="InterPro" id="IPR030664">
    <property type="entry name" value="SdhA/FrdA/AprA"/>
</dbReference>
<dbReference type="InterPro" id="IPR048723">
    <property type="entry name" value="OB_PRS7"/>
</dbReference>
<feature type="binding site" evidence="25">
    <location>
        <begin position="901"/>
        <end position="902"/>
    </location>
    <ligand>
        <name>FAD</name>
        <dbReference type="ChEBI" id="CHEBI:57692"/>
    </ligand>
</feature>
<comment type="catalytic activity">
    <reaction evidence="1">
        <text>Release of an N-terminal dipeptide, Xaa-Yaa-|-Zaa-, from a polypeptide, preferentially when Yaa is Pro, provided Zaa is neither Pro nor hydroxyproline.</text>
        <dbReference type="EC" id="3.4.14.5"/>
    </reaction>
</comment>
<dbReference type="EMBL" id="LHPM01000013">
    <property type="protein sequence ID" value="OAL65857.1"/>
    <property type="molecule type" value="Genomic_DNA"/>
</dbReference>
<dbReference type="EC" id="1.3.5.1" evidence="27"/>
<dbReference type="SUPFAM" id="SSF56425">
    <property type="entry name" value="Succinate dehydrogenase/fumarate reductase flavoprotein, catalytic domain"/>
    <property type="match status" value="1"/>
</dbReference>
<evidence type="ECO:0000256" key="2">
    <source>
        <dbReference type="ARBA" id="ARBA00004443"/>
    </source>
</evidence>
<dbReference type="InterPro" id="IPR027477">
    <property type="entry name" value="Succ_DH/fumarate_Rdtase_cat_sf"/>
</dbReference>
<evidence type="ECO:0000256" key="20">
    <source>
        <dbReference type="ARBA" id="ARBA00023180"/>
    </source>
</evidence>
<dbReference type="VEuPathDB" id="FungiDB:TERG_02073"/>
<dbReference type="SUPFAM" id="SSF52540">
    <property type="entry name" value="P-loop containing nucleoside triphosphate hydrolases"/>
    <property type="match status" value="1"/>
</dbReference>
<dbReference type="VEuPathDB" id="FungiDB:TERG_02074"/>
<dbReference type="FunFam" id="2.40.50.140:FF:000037">
    <property type="entry name" value="26S protease regulatory subunit 7"/>
    <property type="match status" value="1"/>
</dbReference>
<dbReference type="PANTHER" id="PTHR11632:SF51">
    <property type="entry name" value="SUCCINATE DEHYDROGENASE [UBIQUINONE] FLAVOPROTEIN SUBUNIT, MITOCHONDRIAL"/>
    <property type="match status" value="1"/>
</dbReference>
<dbReference type="GO" id="GO:0006508">
    <property type="term" value="P:proteolysis"/>
    <property type="evidence" value="ECO:0007669"/>
    <property type="project" value="UniProtKB-KW"/>
</dbReference>
<dbReference type="InterPro" id="IPR003953">
    <property type="entry name" value="FAD-dep_OxRdtase_2_FAD-bd"/>
</dbReference>
<keyword evidence="15 27" id="KW-0809">Transit peptide</keyword>
<dbReference type="Gene3D" id="3.40.50.300">
    <property type="entry name" value="P-loop containing nucleotide triphosphate hydrolases"/>
    <property type="match status" value="1"/>
</dbReference>
<dbReference type="GO" id="GO:0006099">
    <property type="term" value="P:tricarboxylic acid cycle"/>
    <property type="evidence" value="ECO:0007669"/>
    <property type="project" value="UniProtKB-UniPathway"/>
</dbReference>
<comment type="caution">
    <text evidence="30">The sequence shown here is derived from an EMBL/GenBank/DDBJ whole genome shotgun (WGS) entry which is preliminary data.</text>
</comment>
<dbReference type="GO" id="GO:0008239">
    <property type="term" value="F:dipeptidyl-peptidase activity"/>
    <property type="evidence" value="ECO:0007669"/>
    <property type="project" value="UniProtKB-EC"/>
</dbReference>
<keyword evidence="20" id="KW-0325">Glycoprotein</keyword>
<comment type="similarity">
    <text evidence="4">Belongs to the peptidase S9B family.</text>
</comment>
<dbReference type="PROSITE" id="PS00674">
    <property type="entry name" value="AAA"/>
    <property type="match status" value="1"/>
</dbReference>
<dbReference type="GO" id="GO:0005524">
    <property type="term" value="F:ATP binding"/>
    <property type="evidence" value="ECO:0007669"/>
    <property type="project" value="InterPro"/>
</dbReference>
<dbReference type="PANTHER" id="PTHR11632">
    <property type="entry name" value="SUCCINATE DEHYDROGENASE 2 FLAVOPROTEIN SUBUNIT"/>
    <property type="match status" value="1"/>
</dbReference>
<keyword evidence="10" id="KW-0645">Protease</keyword>
<dbReference type="Gene3D" id="3.40.50.1820">
    <property type="entry name" value="alpha/beta hydrolase"/>
    <property type="match status" value="1"/>
</dbReference>
<keyword evidence="18" id="KW-0496">Mitochondrion</keyword>
<dbReference type="GO" id="GO:0032991">
    <property type="term" value="C:protein-containing complex"/>
    <property type="evidence" value="ECO:0007669"/>
    <property type="project" value="UniProtKB-ARBA"/>
</dbReference>
<comment type="cofactor">
    <cofactor evidence="25">
        <name>FAD</name>
        <dbReference type="ChEBI" id="CHEBI:57692"/>
    </cofactor>
    <text evidence="25">Flavinylated by SdhE, about 5% flavinylation occurs in the absence of SdhE.</text>
</comment>
<dbReference type="InterPro" id="IPR012340">
    <property type="entry name" value="NA-bd_OB-fold"/>
</dbReference>
<dbReference type="Gene3D" id="3.90.700.10">
    <property type="entry name" value="Succinate dehydrogenase/fumarate reductase flavoprotein, catalytic domain"/>
    <property type="match status" value="1"/>
</dbReference>
<evidence type="ECO:0000256" key="17">
    <source>
        <dbReference type="ARBA" id="ARBA00023002"/>
    </source>
</evidence>
<evidence type="ECO:0000256" key="16">
    <source>
        <dbReference type="ARBA" id="ARBA00022982"/>
    </source>
</evidence>
<comment type="similarity">
    <text evidence="5 27">Belongs to the FAD-dependent oxidoreductase 2 family. FRD/SDH subfamily.</text>
</comment>
<keyword evidence="17 27" id="KW-0560">Oxidoreductase</keyword>
<evidence type="ECO:0000256" key="19">
    <source>
        <dbReference type="ARBA" id="ARBA00023136"/>
    </source>
</evidence>
<dbReference type="NCBIfam" id="TIGR01812">
    <property type="entry name" value="sdhA_frdA_Gneg"/>
    <property type="match status" value="1"/>
</dbReference>
<gene>
    <name evidence="30" type="ORF">A7C99_2958</name>
</gene>
<dbReference type="Pfam" id="PF02910">
    <property type="entry name" value="Succ_DH_flav_C"/>
    <property type="match status" value="1"/>
</dbReference>
<feature type="region of interest" description="Disordered" evidence="28">
    <location>
        <begin position="1226"/>
        <end position="1250"/>
    </location>
</feature>
<dbReference type="GO" id="GO:0006121">
    <property type="term" value="P:mitochondrial electron transport, succinate to ubiquinone"/>
    <property type="evidence" value="ECO:0007669"/>
    <property type="project" value="TreeGrafter"/>
</dbReference>
<dbReference type="Gene3D" id="1.20.58.100">
    <property type="entry name" value="Fumarate reductase/succinate dehydrogenase flavoprotein-like, C-terminal domain"/>
    <property type="match status" value="1"/>
</dbReference>
<keyword evidence="9 25" id="KW-0285">Flavoprotein</keyword>
<evidence type="ECO:0000256" key="8">
    <source>
        <dbReference type="ARBA" id="ARBA00022532"/>
    </source>
</evidence>
<feature type="binding site" evidence="25">
    <location>
        <position position="885"/>
    </location>
    <ligand>
        <name>FAD</name>
        <dbReference type="ChEBI" id="CHEBI:57692"/>
    </ligand>
</feature>
<dbReference type="Pfam" id="PF00890">
    <property type="entry name" value="FAD_binding_2"/>
    <property type="match status" value="1"/>
</dbReference>
<dbReference type="CDD" id="cd19502">
    <property type="entry name" value="RecA-like_PAN_like"/>
    <property type="match status" value="1"/>
</dbReference>
<protein>
    <recommendedName>
        <fullName evidence="27">Succinate dehydrogenase [ubiquinone] flavoprotein subunit, mitochondrial</fullName>
        <ecNumber evidence="27">1.3.5.1</ecNumber>
    </recommendedName>
</protein>
<dbReference type="InterPro" id="IPR036188">
    <property type="entry name" value="FAD/NAD-bd_sf"/>
</dbReference>
<proteinExistence type="inferred from homology"/>
<evidence type="ECO:0000256" key="26">
    <source>
        <dbReference type="PIRSR" id="PIRSR611281-4"/>
    </source>
</evidence>
<evidence type="ECO:0000256" key="22">
    <source>
        <dbReference type="ARBA" id="ARBA00059077"/>
    </source>
</evidence>
<evidence type="ECO:0000256" key="5">
    <source>
        <dbReference type="ARBA" id="ARBA00008040"/>
    </source>
</evidence>
<feature type="modified residue" description="Tele-8alpha-FAD histidine" evidence="26">
    <location>
        <position position="543"/>
    </location>
</feature>
<dbReference type="FunFam" id="3.50.50.60:FF:001062">
    <property type="entry name" value="Succinate dehydrogenase complex, subunit A, flavoprotein (Fp)"/>
    <property type="match status" value="1"/>
</dbReference>
<evidence type="ECO:0000256" key="24">
    <source>
        <dbReference type="PIRSR" id="PIRSR611281-2"/>
    </source>
</evidence>
<accession>A0A178F329</accession>
<dbReference type="Pfam" id="PF21236">
    <property type="entry name" value="OB_PRS7"/>
    <property type="match status" value="1"/>
</dbReference>
<dbReference type="FunFam" id="1.20.58.100:FF:000001">
    <property type="entry name" value="Succinate dehydrogenase flavoprotein subunit (SdhA)"/>
    <property type="match status" value="1"/>
</dbReference>
<keyword evidence="12" id="KW-0378">Hydrolase</keyword>
<keyword evidence="14 25" id="KW-0274">FAD</keyword>
<evidence type="ECO:0000256" key="14">
    <source>
        <dbReference type="ARBA" id="ARBA00022827"/>
    </source>
</evidence>
<evidence type="ECO:0000256" key="28">
    <source>
        <dbReference type="SAM" id="MobiDB-lite"/>
    </source>
</evidence>
<sequence>MPSATDQNWEKYKKNFADDEEPEKKITPLTDEDIHVLKTYGAAPYAAAIKKLEKQIKDKQASVNEKIGVKESDTGLAPPHLWDVAADRQRMAEEQPLQVARCTKIIQDEKDAEKSKYVINVKQIAKFVVNLGERVSPTDIEEGMRVGVDRNKYQILLPLPPKIDPSVTMMTVEDKPDVTYGDVGGSKEQIEKLREVVEMPLLSPERFVGLGIDPPKGALLYGPPGTGKTLCARAVANRTDATFIRVIGSELVQKYVGEGARMVRELFEMARTKKACIIFFDEIDAIGGARFDDGAGGDNEVQRTMLELITQLDGFDSRGNIKVMFATNRPSTLDPALMRPGRIDRKIEFSLPDLDGRANILRIHAKSMSVERDIRWELISRLCPNSTGAELRSVATEAGQLRTSKGKTKLQRSVNGLCSSTLSTRQRTNSPIAVFAHSSAGWSSIMSFSGLRSIAPTRQLTRALRDQRRYFSQTRTAARIVASQPLRAKEASPFVSQKYPVIDHEFDAVVVGAGGAGLRAAFGLAEAGFNTACVTKLFPTRSHTVAAQGGINAALGNMHKDDWRWHMYDTVKGSDWLGDQDAIHYMTREAPQSVIELEGYGCPFSRTEDGRIYQRAFGGQSQDYGKGGQAYRCCAAADRTGHALLHTLYGQSLRHNANYFIEYFAMDLLMEDGECKGVIAYNQEDGTLHRFRAHHTVLATGGYGRAYFSCTSAHTCTGDGMAMVARAGLPNQDLEFVQFHPTGIYGAGCLITEGSRGEGGYLLNSNGERFMEKYAPTAKDLASRDVVSRSMTMEIREGRGVGPDKDHIYLQLSHLPAEILHERLPGISETASIFAGVDVTKQPIPVLPTVHYNMGGIPTKYTGEVLTLDENGNDKVVPGLYACGEAACVSVHGANRLGANSLLDLIVFGRAVSHTVRDNASPGAPHKEISADAGAESIAALDKIRTADGSKSTFEIRNAMQRTMQSDVSVFRTQESLDEGVTKITEVDQMFADVNIKDRSMIWNSDLVETMELRNLLTCATQTAVAAANRKESRGAHAREDYPERDDTNWMKHTLTFQKKPHGKIDLTYRAVNGHTLDEAECKAVPPFKRELIICPRDAVREKLDMMGVGSRINDEEAMPLTAPESRARDSIDSSSTASISLTLVEGASHATTEPSKPARNHNARTQDNYAEKYRDDVEEDWEEDNYIPSNGKSSQRRTLIVFWLLVALCVGGWAVAFLFFVTSPGKKTSTSPEGDVTKPGTPTAGKKIPLDDAIGGVWSPAEHTISWIAGPKGEDGLLLQKSEGGTGPYLHVEDVRNIHGTQSNYNSMVLMKESVFFVNDERISPEKVWPSPDLKTVLAMTREKKNWRHSFTGLYWLFDVETQTAQPLDPDAPNGRIQLATWSPTSDAVAFTRDNNLYIRNLTSKTVKAITTDGGTNLFYGIPDWVYEEEVFEGNSATWWSLDGKYISYLRTNETLVPEFPIDFYLSSPPGYYPEPGEESYPYVQRIKYPKAGTPNPTVSLQFYDVEREESFSVDVKDALKDDDRLIVEVIPGSKGKVLVRETNRESYIVKVAVIDANKREGKIVRSDNIDEIDGGWVEPSHTTTYIPADLSSGRPDDGYIDTVIHEGYIHLAYFTPLENPKPKMLTTGKWEVVDAPSGVDLKNNVVYFVATKESPIDRHVYSVKLDGSELRMLKDSDKSAYYDVSFSQGAGYMLLKYQGPQIPWQKLISSPSNADNFVEILEENKKLAKLSNEFGLPSLHYSTITVDGFELPVVERRPPNFDGTKKYPVLFQLYGGPGSQTVSKKFLVNFQTYVASNLGYIVVTVDGRGTGFNGRKFKCIVRRNLGHYEAHDQIQAAKAWGKKPYVDRTRMAIWGWSYGGFMTLKTLEQDAGETFQYGMAVAPVTNWRYYDSVYTERYMHMPQNNEGGYENASISNATNLSQNTRFLIMHGSADDNVHFQNTLTLLDKLDILGVHNYDMHVFPDSNHGIYFHHAYKMVHQRLSDWLVNAFNGEWRLLAHHEVWEGVLTPGRKVRYTFDLLPFRAAQATPDYPKERFCSARWQGVEKVLQMAQVRLWAKLRLSDRNNAEPKLGRTTLE</sequence>
<evidence type="ECO:0000256" key="23">
    <source>
        <dbReference type="PIRSR" id="PIRSR611281-1"/>
    </source>
</evidence>
<keyword evidence="7 27" id="KW-0813">Transport</keyword>
<feature type="binding site" evidence="24">
    <location>
        <position position="752"/>
    </location>
    <ligand>
        <name>substrate</name>
    </ligand>
</feature>
<evidence type="ECO:0000256" key="15">
    <source>
        <dbReference type="ARBA" id="ARBA00022946"/>
    </source>
</evidence>
<feature type="region of interest" description="Disordered" evidence="28">
    <location>
        <begin position="1"/>
        <end position="27"/>
    </location>
</feature>
<dbReference type="SUPFAM" id="SSF46977">
    <property type="entry name" value="Succinate dehydrogenase/fumarate reductase flavoprotein C-terminal domain"/>
    <property type="match status" value="1"/>
</dbReference>
<dbReference type="PROSITE" id="PS00708">
    <property type="entry name" value="PRO_ENDOPEP_SER"/>
    <property type="match status" value="1"/>
</dbReference>
<dbReference type="GO" id="GO:0008177">
    <property type="term" value="F:succinate dehydrogenase (quinone) activity"/>
    <property type="evidence" value="ECO:0007669"/>
    <property type="project" value="UniProtKB-EC"/>
</dbReference>
<comment type="catalytic activity">
    <reaction evidence="21 27">
        <text>a quinone + succinate = fumarate + a quinol</text>
        <dbReference type="Rhea" id="RHEA:40523"/>
        <dbReference type="ChEBI" id="CHEBI:24646"/>
        <dbReference type="ChEBI" id="CHEBI:29806"/>
        <dbReference type="ChEBI" id="CHEBI:30031"/>
        <dbReference type="ChEBI" id="CHEBI:132124"/>
        <dbReference type="EC" id="1.3.5.1"/>
    </reaction>
</comment>
<feature type="binding site" evidence="24">
    <location>
        <position position="896"/>
    </location>
    <ligand>
        <name>substrate</name>
    </ligand>
</feature>
<dbReference type="InterPro" id="IPR027417">
    <property type="entry name" value="P-loop_NTPase"/>
</dbReference>
<dbReference type="Proteomes" id="UP000243015">
    <property type="component" value="Unassembled WGS sequence"/>
</dbReference>
<dbReference type="VEuPathDB" id="FungiDB:TERG_02072"/>
<dbReference type="InterPro" id="IPR002471">
    <property type="entry name" value="Pept_S9_AS"/>
</dbReference>
<dbReference type="InterPro" id="IPR015939">
    <property type="entry name" value="Fum_Rdtase/Succ_DH_flav-like_C"/>
</dbReference>
<keyword evidence="6 30" id="KW-0031">Aminopeptidase</keyword>
<evidence type="ECO:0000313" key="31">
    <source>
        <dbReference type="Proteomes" id="UP000243015"/>
    </source>
</evidence>
<dbReference type="InterPro" id="IPR001375">
    <property type="entry name" value="Peptidase_S9_cat"/>
</dbReference>
<dbReference type="Gene3D" id="1.10.8.60">
    <property type="match status" value="1"/>
</dbReference>
<dbReference type="PROSITE" id="PS00504">
    <property type="entry name" value="FRD_SDH_FAD_BINDING"/>
    <property type="match status" value="1"/>
</dbReference>
<dbReference type="SMART" id="SM00382">
    <property type="entry name" value="AAA"/>
    <property type="match status" value="1"/>
</dbReference>
<dbReference type="FunFam" id="4.10.80.40:FF:000002">
    <property type="entry name" value="Succinate dehydrogenase [ubiquinone] flavoprotein subunit, mitochondrial"/>
    <property type="match status" value="1"/>
</dbReference>
<dbReference type="UniPathway" id="UPA00223">
    <property type="reaction ID" value="UER01006"/>
</dbReference>
<evidence type="ECO:0000259" key="29">
    <source>
        <dbReference type="SMART" id="SM00382"/>
    </source>
</evidence>
<evidence type="ECO:0000256" key="25">
    <source>
        <dbReference type="PIRSR" id="PIRSR611281-3"/>
    </source>
</evidence>
<dbReference type="Gene3D" id="2.140.10.30">
    <property type="entry name" value="Dipeptidylpeptidase IV, N-terminal domain"/>
    <property type="match status" value="1"/>
</dbReference>
<dbReference type="InterPro" id="IPR037099">
    <property type="entry name" value="Fum_R/Succ_DH_flav-like_C_sf"/>
</dbReference>
<evidence type="ECO:0000313" key="30">
    <source>
        <dbReference type="EMBL" id="OAL65857.1"/>
    </source>
</evidence>
<dbReference type="Pfam" id="PF00326">
    <property type="entry name" value="Peptidase_S9"/>
    <property type="match status" value="1"/>
</dbReference>
<evidence type="ECO:0000256" key="11">
    <source>
        <dbReference type="ARBA" id="ARBA00022792"/>
    </source>
</evidence>
<evidence type="ECO:0000256" key="1">
    <source>
        <dbReference type="ARBA" id="ARBA00001257"/>
    </source>
</evidence>
<evidence type="ECO:0000256" key="7">
    <source>
        <dbReference type="ARBA" id="ARBA00022448"/>
    </source>
</evidence>
<feature type="binding site" evidence="24">
    <location>
        <position position="851"/>
    </location>
    <ligand>
        <name>substrate</name>
    </ligand>
</feature>
<comment type="subcellular location">
    <subcellularLocation>
        <location evidence="2 27">Mitochondrion inner membrane</location>
        <topology evidence="2 27">Peripheral membrane protein</topology>
        <orientation evidence="2 27">Matrix side</orientation>
    </subcellularLocation>
</comment>
<feature type="domain" description="AAA+ ATPase" evidence="29">
    <location>
        <begin position="214"/>
        <end position="353"/>
    </location>
</feature>
<feature type="binding site" evidence="25">
    <location>
        <begin position="512"/>
        <end position="517"/>
    </location>
    <ligand>
        <name>FAD</name>
        <dbReference type="ChEBI" id="CHEBI:57692"/>
    </ligand>
</feature>
<dbReference type="Gene3D" id="3.50.50.60">
    <property type="entry name" value="FAD/NAD(P)-binding domain"/>
    <property type="match status" value="1"/>
</dbReference>
<feature type="active site" description="Proton acceptor" evidence="23">
    <location>
        <position position="784"/>
    </location>
</feature>
<feature type="binding site" evidence="24">
    <location>
        <position position="740"/>
    </location>
    <ligand>
        <name>substrate</name>
    </ligand>
</feature>
<dbReference type="GO" id="GO:0004252">
    <property type="term" value="F:serine-type endopeptidase activity"/>
    <property type="evidence" value="ECO:0007669"/>
    <property type="project" value="InterPro"/>
</dbReference>
<dbReference type="SUPFAM" id="SSF51905">
    <property type="entry name" value="FAD/NAD(P)-binding domain"/>
    <property type="match status" value="1"/>
</dbReference>
<dbReference type="Gene3D" id="2.40.50.140">
    <property type="entry name" value="Nucleic acid-binding proteins"/>
    <property type="match status" value="1"/>
</dbReference>
<dbReference type="Pfam" id="PF00930">
    <property type="entry name" value="DPPIV_N"/>
    <property type="match status" value="1"/>
</dbReference>
<keyword evidence="16 27" id="KW-0249">Electron transport</keyword>
<evidence type="ECO:0000256" key="27">
    <source>
        <dbReference type="RuleBase" id="RU362051"/>
    </source>
</evidence>
<feature type="compositionally biased region" description="Basic and acidic residues" evidence="28">
    <location>
        <begin position="8"/>
        <end position="27"/>
    </location>
</feature>
<evidence type="ECO:0000256" key="21">
    <source>
        <dbReference type="ARBA" id="ARBA00049220"/>
    </source>
</evidence>
<dbReference type="Gene3D" id="4.10.80.40">
    <property type="entry name" value="succinate dehydrogenase protein domain"/>
    <property type="match status" value="1"/>
</dbReference>
<evidence type="ECO:0000256" key="12">
    <source>
        <dbReference type="ARBA" id="ARBA00022801"/>
    </source>
</evidence>
<dbReference type="GO" id="GO:0016887">
    <property type="term" value="F:ATP hydrolysis activity"/>
    <property type="evidence" value="ECO:0007669"/>
    <property type="project" value="InterPro"/>
</dbReference>
<dbReference type="GO" id="GO:0004177">
    <property type="term" value="F:aminopeptidase activity"/>
    <property type="evidence" value="ECO:0007669"/>
    <property type="project" value="UniProtKB-KW"/>
</dbReference>
<evidence type="ECO:0000256" key="10">
    <source>
        <dbReference type="ARBA" id="ARBA00022670"/>
    </source>
</evidence>
<reference evidence="30 31" key="1">
    <citation type="submission" date="2016-05" db="EMBL/GenBank/DDBJ databases">
        <title>Genome sequencing of Trichophyton rubrum CMCC(F)T1i isolated from hair.</title>
        <authorList>
            <person name="Zhan P."/>
            <person name="Tao Y."/>
            <person name="Liu W."/>
        </authorList>
    </citation>
    <scope>NUCLEOTIDE SEQUENCE [LARGE SCALE GENOMIC DNA]</scope>
    <source>
        <strain evidence="31">CMCC(F)T1i</strain>
    </source>
</reference>
<dbReference type="InterPro" id="IPR003960">
    <property type="entry name" value="ATPase_AAA_CS"/>
</dbReference>
<evidence type="ECO:0000256" key="3">
    <source>
        <dbReference type="ARBA" id="ARBA00004788"/>
    </source>
</evidence>
<evidence type="ECO:0000256" key="4">
    <source>
        <dbReference type="ARBA" id="ARBA00006150"/>
    </source>
</evidence>
<keyword evidence="13" id="KW-0720">Serine protease</keyword>
<feature type="region of interest" description="Disordered" evidence="28">
    <location>
        <begin position="1147"/>
        <end position="1166"/>
    </location>
</feature>
<comment type="function">
    <text evidence="22 27">Flavoprotein (FP) subunit of succinate dehydrogenase (SDH) that is involved in complex II of the mitochondrial electron transport chain and is responsible for transferring electrons from succinate to ubiquinone (coenzyme Q).</text>
</comment>
<feature type="binding site" evidence="25">
    <location>
        <position position="719"/>
    </location>
    <ligand>
        <name>FAD</name>
        <dbReference type="ChEBI" id="CHEBI:57692"/>
    </ligand>
</feature>
<evidence type="ECO:0000256" key="13">
    <source>
        <dbReference type="ARBA" id="ARBA00022825"/>
    </source>
</evidence>
<dbReference type="InterPro" id="IPR003593">
    <property type="entry name" value="AAA+_ATPase"/>
</dbReference>
<comment type="pathway">
    <text evidence="3 27">Carbohydrate metabolism; tricarboxylic acid cycle; fumarate from succinate (eukaryal route): step 1/1.</text>
</comment>
<evidence type="ECO:0000256" key="6">
    <source>
        <dbReference type="ARBA" id="ARBA00022438"/>
    </source>
</evidence>
<dbReference type="InterPro" id="IPR002469">
    <property type="entry name" value="Peptidase_S9B_N"/>
</dbReference>
<dbReference type="InterPro" id="IPR011281">
    <property type="entry name" value="Succ_DH_flav_su_fwd"/>
</dbReference>
<dbReference type="Pfam" id="PF00004">
    <property type="entry name" value="AAA"/>
    <property type="match status" value="1"/>
</dbReference>
<dbReference type="InterPro" id="IPR014006">
    <property type="entry name" value="Succ_Dhase_FrdA_Gneg"/>
</dbReference>
<dbReference type="InterPro" id="IPR029058">
    <property type="entry name" value="AB_hydrolase_fold"/>
</dbReference>
<feature type="binding site" evidence="25">
    <location>
        <begin position="535"/>
        <end position="550"/>
    </location>
    <ligand>
        <name>FAD</name>
        <dbReference type="ChEBI" id="CHEBI:57692"/>
    </ligand>
</feature>
<dbReference type="GO" id="GO:0009055">
    <property type="term" value="F:electron transfer activity"/>
    <property type="evidence" value="ECO:0007669"/>
    <property type="project" value="TreeGrafter"/>
</dbReference>
<evidence type="ECO:0000256" key="9">
    <source>
        <dbReference type="ARBA" id="ARBA00022630"/>
    </source>
</evidence>
<evidence type="ECO:0000256" key="18">
    <source>
        <dbReference type="ARBA" id="ARBA00023128"/>
    </source>
</evidence>
<dbReference type="SUPFAM" id="SSF53474">
    <property type="entry name" value="alpha/beta-Hydrolases"/>
    <property type="match status" value="1"/>
</dbReference>
<name>A0A178F329_TRIRU</name>
<dbReference type="InterPro" id="IPR003952">
    <property type="entry name" value="FRD_SDH_FAD_BS"/>
</dbReference>
<dbReference type="FunFam" id="3.90.700.10:FF:000001">
    <property type="entry name" value="Mitochondrial succinate dehydrogenase flavoprotein subunit"/>
    <property type="match status" value="1"/>
</dbReference>
<dbReference type="GO" id="GO:0005743">
    <property type="term" value="C:mitochondrial inner membrane"/>
    <property type="evidence" value="ECO:0007669"/>
    <property type="project" value="UniProtKB-SubCell"/>
</dbReference>
<dbReference type="FunFam" id="3.40.50.1820:FF:000003">
    <property type="entry name" value="Dipeptidyl peptidase 4"/>
    <property type="match status" value="1"/>
</dbReference>